<evidence type="ECO:0000313" key="1">
    <source>
        <dbReference type="EMBL" id="GID73677.1"/>
    </source>
</evidence>
<name>A0ABQ3Y113_9ACTN</name>
<evidence type="ECO:0008006" key="3">
    <source>
        <dbReference type="Google" id="ProtNLM"/>
    </source>
</evidence>
<dbReference type="Proteomes" id="UP000609879">
    <property type="component" value="Unassembled WGS sequence"/>
</dbReference>
<keyword evidence="2" id="KW-1185">Reference proteome</keyword>
<accession>A0ABQ3Y113</accession>
<reference evidence="1 2" key="1">
    <citation type="submission" date="2021-01" db="EMBL/GenBank/DDBJ databases">
        <title>Whole genome shotgun sequence of Actinoplanes deccanensis NBRC 13994.</title>
        <authorList>
            <person name="Komaki H."/>
            <person name="Tamura T."/>
        </authorList>
    </citation>
    <scope>NUCLEOTIDE SEQUENCE [LARGE SCALE GENOMIC DNA]</scope>
    <source>
        <strain evidence="1 2">NBRC 13994</strain>
    </source>
</reference>
<proteinExistence type="predicted"/>
<sequence length="72" mass="7551">MNRSTWTVDAVRALGTTTDVVTAGAVLGIGRTTAYQLARTGEFPVPVTQVGRRFVVGVPHLLRAIGATENVG</sequence>
<dbReference type="EMBL" id="BOMI01000037">
    <property type="protein sequence ID" value="GID73677.1"/>
    <property type="molecule type" value="Genomic_DNA"/>
</dbReference>
<comment type="caution">
    <text evidence="1">The sequence shown here is derived from an EMBL/GenBank/DDBJ whole genome shotgun (WGS) entry which is preliminary data.</text>
</comment>
<evidence type="ECO:0000313" key="2">
    <source>
        <dbReference type="Proteomes" id="UP000609879"/>
    </source>
</evidence>
<gene>
    <name evidence="1" type="ORF">Ade02nite_23180</name>
</gene>
<protein>
    <recommendedName>
        <fullName evidence="3">Helix-turn-helix domain-containing protein</fullName>
    </recommendedName>
</protein>
<organism evidence="1 2">
    <name type="scientific">Paractinoplanes deccanensis</name>
    <dbReference type="NCBI Taxonomy" id="113561"/>
    <lineage>
        <taxon>Bacteria</taxon>
        <taxon>Bacillati</taxon>
        <taxon>Actinomycetota</taxon>
        <taxon>Actinomycetes</taxon>
        <taxon>Micromonosporales</taxon>
        <taxon>Micromonosporaceae</taxon>
        <taxon>Paractinoplanes</taxon>
    </lineage>
</organism>